<gene>
    <name evidence="1" type="ORF">SAMN04488241_10161</name>
</gene>
<proteinExistence type="predicted"/>
<evidence type="ECO:0000313" key="1">
    <source>
        <dbReference type="EMBL" id="SFP34293.1"/>
    </source>
</evidence>
<evidence type="ECO:0000313" key="2">
    <source>
        <dbReference type="Proteomes" id="UP000199586"/>
    </source>
</evidence>
<evidence type="ECO:0008006" key="3">
    <source>
        <dbReference type="Google" id="ProtNLM"/>
    </source>
</evidence>
<sequence>MIRTLAELDAVADECRRMVTKRALVSAGAAVVPIPGADLVADVGILSNLLPAISAKFGLREDQVEKMEPGRAAQVLVIASSMGNNVIGRAITKRVVIALLRRMGVRVATASVARYVPFIGQAVAGTISFGAMKLAGNAHIDDCHATVRRLIDDAPPQLGTTAASA</sequence>
<name>A0A1I5PJW5_9SPHN</name>
<organism evidence="1 2">
    <name type="scientific">Sphingomonas rubra</name>
    <dbReference type="NCBI Taxonomy" id="634430"/>
    <lineage>
        <taxon>Bacteria</taxon>
        <taxon>Pseudomonadati</taxon>
        <taxon>Pseudomonadota</taxon>
        <taxon>Alphaproteobacteria</taxon>
        <taxon>Sphingomonadales</taxon>
        <taxon>Sphingomonadaceae</taxon>
        <taxon>Sphingomonas</taxon>
    </lineage>
</organism>
<reference evidence="1 2" key="1">
    <citation type="submission" date="2016-10" db="EMBL/GenBank/DDBJ databases">
        <authorList>
            <person name="de Groot N.N."/>
        </authorList>
    </citation>
    <scope>NUCLEOTIDE SEQUENCE [LARGE SCALE GENOMIC DNA]</scope>
    <source>
        <strain evidence="1 2">CGMCC 1.9113</strain>
    </source>
</reference>
<accession>A0A1I5PJW5</accession>
<dbReference type="Proteomes" id="UP000199586">
    <property type="component" value="Unassembled WGS sequence"/>
</dbReference>
<dbReference type="RefSeq" id="WP_093329876.1">
    <property type="nucleotide sequence ID" value="NZ_FOXP01000001.1"/>
</dbReference>
<dbReference type="OrthoDB" id="2646363at2"/>
<dbReference type="AlphaFoldDB" id="A0A1I5PJW5"/>
<keyword evidence="2" id="KW-1185">Reference proteome</keyword>
<protein>
    <recommendedName>
        <fullName evidence="3">DUF697 domain-containing protein</fullName>
    </recommendedName>
</protein>
<dbReference type="EMBL" id="FOXP01000001">
    <property type="protein sequence ID" value="SFP34293.1"/>
    <property type="molecule type" value="Genomic_DNA"/>
</dbReference>